<protein>
    <recommendedName>
        <fullName evidence="4">F-box domain-containing protein</fullName>
    </recommendedName>
</protein>
<organism evidence="2 3">
    <name type="scientific">Armillaria ostoyae</name>
    <name type="common">Armillaria root rot fungus</name>
    <dbReference type="NCBI Taxonomy" id="47428"/>
    <lineage>
        <taxon>Eukaryota</taxon>
        <taxon>Fungi</taxon>
        <taxon>Dikarya</taxon>
        <taxon>Basidiomycota</taxon>
        <taxon>Agaricomycotina</taxon>
        <taxon>Agaricomycetes</taxon>
        <taxon>Agaricomycetidae</taxon>
        <taxon>Agaricales</taxon>
        <taxon>Marasmiineae</taxon>
        <taxon>Physalacriaceae</taxon>
        <taxon>Armillaria</taxon>
    </lineage>
</organism>
<dbReference type="OrthoDB" id="2878399at2759"/>
<dbReference type="EMBL" id="FUEG01000019">
    <property type="protein sequence ID" value="SJL13101.1"/>
    <property type="molecule type" value="Genomic_DNA"/>
</dbReference>
<dbReference type="SUPFAM" id="SSF52047">
    <property type="entry name" value="RNI-like"/>
    <property type="match status" value="1"/>
</dbReference>
<sequence>MFRELPELFVTDYQALLFTKYHYSVTPESGLFAFEDSRLSALFGEDQIRRCIMNEKSTEDRTASLDSLPQELVDTIANNLEGDIPTLKSCSLTCRKLSSGTGRALLFKRHLLRSSYDCDKLLDAPEYILQHIKVLCIPSATDPPYEGLFNRPSFHQLMASLGPLELMIDSLLWSELNDGARQALSDHSFRRIHIEYSDFQSVADICFFLRSSHGLETLILPSLGIEKTMMPHWPYQAGPSVSHLTLHSVDGRLKLFESIVKIPSCPISVNKLRVLNVHVSHAEDLGLLQGVLAMTKELQELKVSHEYLISGSGVPTVADLKLTSIESLTVEMSDYDNLDCPVLYDTPLFRWWCEVWANTSTTCMNKLVIEASVTRIGNRELDTTLWSQMARALSKPPWKTLSTVTIVIHAQNTRSVEALIQASYIKKIEDVMTALTETHSVEVSVTLKYPAPECDWGPEEGDSDEDSWGWVSVLADEEHN</sequence>
<accession>A0A284RWH5</accession>
<evidence type="ECO:0008006" key="4">
    <source>
        <dbReference type="Google" id="ProtNLM"/>
    </source>
</evidence>
<dbReference type="Proteomes" id="UP000219338">
    <property type="component" value="Unassembled WGS sequence"/>
</dbReference>
<dbReference type="InterPro" id="IPR036047">
    <property type="entry name" value="F-box-like_dom_sf"/>
</dbReference>
<evidence type="ECO:0000256" key="1">
    <source>
        <dbReference type="SAM" id="MobiDB-lite"/>
    </source>
</evidence>
<reference evidence="3" key="1">
    <citation type="journal article" date="2017" name="Nat. Ecol. Evol.">
        <title>Genome expansion and lineage-specific genetic innovations in the forest pathogenic fungi Armillaria.</title>
        <authorList>
            <person name="Sipos G."/>
            <person name="Prasanna A.N."/>
            <person name="Walter M.C."/>
            <person name="O'Connor E."/>
            <person name="Balint B."/>
            <person name="Krizsan K."/>
            <person name="Kiss B."/>
            <person name="Hess J."/>
            <person name="Varga T."/>
            <person name="Slot J."/>
            <person name="Riley R."/>
            <person name="Boka B."/>
            <person name="Rigling D."/>
            <person name="Barry K."/>
            <person name="Lee J."/>
            <person name="Mihaltcheva S."/>
            <person name="LaButti K."/>
            <person name="Lipzen A."/>
            <person name="Waldron R."/>
            <person name="Moloney N.M."/>
            <person name="Sperisen C."/>
            <person name="Kredics L."/>
            <person name="Vagvoelgyi C."/>
            <person name="Patrignani A."/>
            <person name="Fitzpatrick D."/>
            <person name="Nagy I."/>
            <person name="Doyle S."/>
            <person name="Anderson J.B."/>
            <person name="Grigoriev I.V."/>
            <person name="Gueldener U."/>
            <person name="Muensterkoetter M."/>
            <person name="Nagy L.G."/>
        </authorList>
    </citation>
    <scope>NUCLEOTIDE SEQUENCE [LARGE SCALE GENOMIC DNA]</scope>
    <source>
        <strain evidence="3">C18/9</strain>
    </source>
</reference>
<evidence type="ECO:0000313" key="3">
    <source>
        <dbReference type="Proteomes" id="UP000219338"/>
    </source>
</evidence>
<proteinExistence type="predicted"/>
<feature type="region of interest" description="Disordered" evidence="1">
    <location>
        <begin position="454"/>
        <end position="480"/>
    </location>
</feature>
<dbReference type="OMA" id="RSSYDCD"/>
<evidence type="ECO:0000313" key="2">
    <source>
        <dbReference type="EMBL" id="SJL13101.1"/>
    </source>
</evidence>
<gene>
    <name evidence="2" type="ORF">ARMOST_16538</name>
</gene>
<keyword evidence="3" id="KW-1185">Reference proteome</keyword>
<feature type="compositionally biased region" description="Acidic residues" evidence="1">
    <location>
        <begin position="456"/>
        <end position="467"/>
    </location>
</feature>
<dbReference type="SUPFAM" id="SSF81383">
    <property type="entry name" value="F-box domain"/>
    <property type="match status" value="1"/>
</dbReference>
<dbReference type="AlphaFoldDB" id="A0A284RWH5"/>
<name>A0A284RWH5_ARMOS</name>